<sequence length="196" mass="21881">MRAALLFLNPSPLRLDDLFPAINNRFLCQPWFWLSHSSIRAVVWVPTQHQGNTEEPGCHMKIALPDLETLAFSGDEWNMIDQLQTKALLVNLILISSGEWCRGMGGRTGGRLLEDGAASRHSKGWRNASRRGLNGASDTTSQLQSSSPIGLTCFLWVGSRPQGLILDLKESGLAFWGWFISKFFFLGLFYCVIVLP</sequence>
<evidence type="ECO:0000256" key="1">
    <source>
        <dbReference type="SAM" id="Phobius"/>
    </source>
</evidence>
<protein>
    <submittedName>
        <fullName evidence="2">Uncharacterized protein</fullName>
    </submittedName>
</protein>
<comment type="caution">
    <text evidence="2">The sequence shown here is derived from an EMBL/GenBank/DDBJ whole genome shotgun (WGS) entry which is preliminary data.</text>
</comment>
<name>A0A2P6S277_ROSCH</name>
<dbReference type="Proteomes" id="UP000238479">
    <property type="component" value="Chromosome 2"/>
</dbReference>
<organism evidence="2 3">
    <name type="scientific">Rosa chinensis</name>
    <name type="common">China rose</name>
    <dbReference type="NCBI Taxonomy" id="74649"/>
    <lineage>
        <taxon>Eukaryota</taxon>
        <taxon>Viridiplantae</taxon>
        <taxon>Streptophyta</taxon>
        <taxon>Embryophyta</taxon>
        <taxon>Tracheophyta</taxon>
        <taxon>Spermatophyta</taxon>
        <taxon>Magnoliopsida</taxon>
        <taxon>eudicotyledons</taxon>
        <taxon>Gunneridae</taxon>
        <taxon>Pentapetalae</taxon>
        <taxon>rosids</taxon>
        <taxon>fabids</taxon>
        <taxon>Rosales</taxon>
        <taxon>Rosaceae</taxon>
        <taxon>Rosoideae</taxon>
        <taxon>Rosoideae incertae sedis</taxon>
        <taxon>Rosa</taxon>
    </lineage>
</organism>
<proteinExistence type="predicted"/>
<accession>A0A2P6S277</accession>
<dbReference type="AlphaFoldDB" id="A0A2P6S277"/>
<reference evidence="2 3" key="1">
    <citation type="journal article" date="2018" name="Nat. Genet.">
        <title>The Rosa genome provides new insights in the design of modern roses.</title>
        <authorList>
            <person name="Bendahmane M."/>
        </authorList>
    </citation>
    <scope>NUCLEOTIDE SEQUENCE [LARGE SCALE GENOMIC DNA]</scope>
    <source>
        <strain evidence="3">cv. Old Blush</strain>
    </source>
</reference>
<dbReference type="EMBL" id="PDCK01000040">
    <property type="protein sequence ID" value="PRQ52788.1"/>
    <property type="molecule type" value="Genomic_DNA"/>
</dbReference>
<keyword evidence="1" id="KW-0472">Membrane</keyword>
<feature type="transmembrane region" description="Helical" evidence="1">
    <location>
        <begin position="175"/>
        <end position="195"/>
    </location>
</feature>
<keyword evidence="1" id="KW-0812">Transmembrane</keyword>
<keyword evidence="3" id="KW-1185">Reference proteome</keyword>
<dbReference type="Gramene" id="PRQ52788">
    <property type="protein sequence ID" value="PRQ52788"/>
    <property type="gene ID" value="RchiOBHm_Chr2g0159301"/>
</dbReference>
<evidence type="ECO:0000313" key="3">
    <source>
        <dbReference type="Proteomes" id="UP000238479"/>
    </source>
</evidence>
<keyword evidence="1" id="KW-1133">Transmembrane helix</keyword>
<evidence type="ECO:0000313" key="2">
    <source>
        <dbReference type="EMBL" id="PRQ52788.1"/>
    </source>
</evidence>
<gene>
    <name evidence="2" type="ORF">RchiOBHm_Chr2g0159301</name>
</gene>